<name>A0A411DH67_CHRID</name>
<dbReference type="AlphaFoldDB" id="A0A411DH67"/>
<evidence type="ECO:0000313" key="1">
    <source>
        <dbReference type="EMBL" id="QBA19695.1"/>
    </source>
</evidence>
<reference evidence="1" key="1">
    <citation type="submission" date="2019-01" db="EMBL/GenBank/DDBJ databases">
        <title>Whole Genome Sequencing for Putative Detection of Antimicrobial Resistance and Potential Virulence Factors in Chryseobacterium indologenes isolated from Nile Tilapia in Tanzania.</title>
        <authorList>
            <person name="Mwega E."/>
            <person name="Mutoloki S."/>
            <person name="Mugimba K."/>
            <person name="Colquhoun D."/>
            <person name="Mdegela R."/>
            <person name="Evensen O."/>
            <person name="Wasteson Y."/>
        </authorList>
    </citation>
    <scope>NUCLEOTIDE SEQUENCE [LARGE SCALE GENOMIC DNA]</scope>
    <source>
        <strain evidence="1">StR 01</strain>
    </source>
</reference>
<sequence length="169" mass="17153">MKHIFTAGLLYLSTLSFGHVGIGTAQPNNNAILDLTSTNKGFLPPRLSTVQRDNIAGISEGLVIYNTDIKCLQYWNSSTWVGSCKTAPPPGIITGLDCSTAVITGTLEENTAASGVSATIAYSGGNGGTYSGQTVASSGVAGLVATLSPGAFANGNGMLTYTITGTPMG</sequence>
<accession>A0A411DH67</accession>
<dbReference type="EMBL" id="CP035532">
    <property type="protein sequence ID" value="QBA19695.1"/>
    <property type="molecule type" value="Genomic_DNA"/>
</dbReference>
<gene>
    <name evidence="1" type="ORF">EU348_00340</name>
</gene>
<organism evidence="1">
    <name type="scientific">Chryseobacterium indologenes</name>
    <name type="common">Flavobacterium indologenes</name>
    <dbReference type="NCBI Taxonomy" id="253"/>
    <lineage>
        <taxon>Bacteria</taxon>
        <taxon>Pseudomonadati</taxon>
        <taxon>Bacteroidota</taxon>
        <taxon>Flavobacteriia</taxon>
        <taxon>Flavobacteriales</taxon>
        <taxon>Weeksellaceae</taxon>
        <taxon>Chryseobacterium group</taxon>
        <taxon>Chryseobacterium</taxon>
    </lineage>
</organism>
<protein>
    <submittedName>
        <fullName evidence="1">Uncharacterized protein</fullName>
    </submittedName>
</protein>
<proteinExistence type="predicted"/>